<evidence type="ECO:0000256" key="3">
    <source>
        <dbReference type="ARBA" id="ARBA00022485"/>
    </source>
</evidence>
<evidence type="ECO:0000313" key="9">
    <source>
        <dbReference type="EMBL" id="HIX81959.1"/>
    </source>
</evidence>
<organism evidence="9 10">
    <name type="scientific">Candidatus Erysipelatoclostridium merdavium</name>
    <dbReference type="NCBI Taxonomy" id="2838566"/>
    <lineage>
        <taxon>Bacteria</taxon>
        <taxon>Bacillati</taxon>
        <taxon>Bacillota</taxon>
        <taxon>Erysipelotrichia</taxon>
        <taxon>Erysipelotrichales</taxon>
        <taxon>Erysipelotrichales incertae sedis</taxon>
    </lineage>
</organism>
<dbReference type="PROSITE" id="PS51379">
    <property type="entry name" value="4FE4S_FER_2"/>
    <property type="match status" value="2"/>
</dbReference>
<evidence type="ECO:0000256" key="4">
    <source>
        <dbReference type="ARBA" id="ARBA00022723"/>
    </source>
</evidence>
<evidence type="ECO:0000256" key="5">
    <source>
        <dbReference type="ARBA" id="ARBA00023004"/>
    </source>
</evidence>
<dbReference type="InterPro" id="IPR026816">
    <property type="entry name" value="Flavodoxin_dom"/>
</dbReference>
<dbReference type="SUPFAM" id="SSF54862">
    <property type="entry name" value="4Fe-4S ferredoxins"/>
    <property type="match status" value="1"/>
</dbReference>
<dbReference type="AlphaFoldDB" id="A0A9D2BNQ5"/>
<comment type="caution">
    <text evidence="9">The sequence shown here is derived from an EMBL/GenBank/DDBJ whole genome shotgun (WGS) entry which is preliminary data.</text>
</comment>
<gene>
    <name evidence="9" type="ORF">H9980_08325</name>
</gene>
<sequence>MKTGLYYFSATGNCLTTAKILAEELPNDCDIISFASLKNKDQINVDYQQIGFIFPIYYGDMPYLVRQVIEKMNFNNNPYVFLVATYRGHPGDIGKRLDDLLKTRKAALSLNVGVSMPGNSYLSTKEEMDEALHNQRKNIQGLISKIVNQEKEDFSKLASVEPSVVGLKAYNMRGIKADDKCIGCGICTRVCPMDNIKVENNHAIIGDNCITCLACFHWCPKEAIYMSKEKDIERRFKYHHPDVTLQDIIAQKKTD</sequence>
<keyword evidence="4" id="KW-0479">Metal-binding</keyword>
<dbReference type="Pfam" id="PF12724">
    <property type="entry name" value="Flavodoxin_5"/>
    <property type="match status" value="1"/>
</dbReference>
<evidence type="ECO:0000256" key="2">
    <source>
        <dbReference type="ARBA" id="ARBA00003532"/>
    </source>
</evidence>
<keyword evidence="7" id="KW-0175">Coiled coil</keyword>
<feature type="domain" description="4Fe-4S ferredoxin-type" evidence="8">
    <location>
        <begin position="172"/>
        <end position="201"/>
    </location>
</feature>
<feature type="domain" description="4Fe-4S ferredoxin-type" evidence="8">
    <location>
        <begin position="207"/>
        <end position="229"/>
    </location>
</feature>
<keyword evidence="6" id="KW-0411">Iron-sulfur</keyword>
<name>A0A9D2BNQ5_9FIRM</name>
<dbReference type="Gene3D" id="3.40.50.360">
    <property type="match status" value="1"/>
</dbReference>
<feature type="coiled-coil region" evidence="7">
    <location>
        <begin position="125"/>
        <end position="152"/>
    </location>
</feature>
<dbReference type="NCBIfam" id="NF038196">
    <property type="entry name" value="ferrodoxin_EFR1"/>
    <property type="match status" value="1"/>
</dbReference>
<evidence type="ECO:0000256" key="7">
    <source>
        <dbReference type="SAM" id="Coils"/>
    </source>
</evidence>
<dbReference type="Proteomes" id="UP000886724">
    <property type="component" value="Unassembled WGS sequence"/>
</dbReference>
<evidence type="ECO:0000256" key="1">
    <source>
        <dbReference type="ARBA" id="ARBA00001966"/>
    </source>
</evidence>
<keyword evidence="3" id="KW-0004">4Fe-4S</keyword>
<dbReference type="InterPro" id="IPR017896">
    <property type="entry name" value="4Fe4S_Fe-S-bd"/>
</dbReference>
<dbReference type="InterPro" id="IPR047964">
    <property type="entry name" value="EFR1-like"/>
</dbReference>
<protein>
    <submittedName>
        <fullName evidence="9">EFR1 family ferrodoxin</fullName>
    </submittedName>
</protein>
<dbReference type="PANTHER" id="PTHR24960:SF79">
    <property type="entry name" value="PHOTOSYSTEM I IRON-SULFUR CENTER"/>
    <property type="match status" value="1"/>
</dbReference>
<evidence type="ECO:0000313" key="10">
    <source>
        <dbReference type="Proteomes" id="UP000886724"/>
    </source>
</evidence>
<comment type="function">
    <text evidence="2">Ferredoxins are iron-sulfur proteins that transfer electrons in a wide variety of metabolic reactions.</text>
</comment>
<accession>A0A9D2BNQ5</accession>
<evidence type="ECO:0000259" key="8">
    <source>
        <dbReference type="PROSITE" id="PS51379"/>
    </source>
</evidence>
<evidence type="ECO:0000256" key="6">
    <source>
        <dbReference type="ARBA" id="ARBA00023014"/>
    </source>
</evidence>
<reference evidence="9" key="2">
    <citation type="submission" date="2021-04" db="EMBL/GenBank/DDBJ databases">
        <authorList>
            <person name="Gilroy R."/>
        </authorList>
    </citation>
    <scope>NUCLEOTIDE SEQUENCE</scope>
    <source>
        <strain evidence="9">ChiGjej1B1-14440</strain>
    </source>
</reference>
<dbReference type="PROSITE" id="PS00198">
    <property type="entry name" value="4FE4S_FER_1"/>
    <property type="match status" value="2"/>
</dbReference>
<reference evidence="9" key="1">
    <citation type="journal article" date="2021" name="PeerJ">
        <title>Extensive microbial diversity within the chicken gut microbiome revealed by metagenomics and culture.</title>
        <authorList>
            <person name="Gilroy R."/>
            <person name="Ravi A."/>
            <person name="Getino M."/>
            <person name="Pursley I."/>
            <person name="Horton D.L."/>
            <person name="Alikhan N.F."/>
            <person name="Baker D."/>
            <person name="Gharbi K."/>
            <person name="Hall N."/>
            <person name="Watson M."/>
            <person name="Adriaenssens E.M."/>
            <person name="Foster-Nyarko E."/>
            <person name="Jarju S."/>
            <person name="Secka A."/>
            <person name="Antonio M."/>
            <person name="Oren A."/>
            <person name="Chaudhuri R.R."/>
            <person name="La Ragione R."/>
            <person name="Hildebrand F."/>
            <person name="Pallen M.J."/>
        </authorList>
    </citation>
    <scope>NUCLEOTIDE SEQUENCE</scope>
    <source>
        <strain evidence="9">ChiGjej1B1-14440</strain>
    </source>
</reference>
<dbReference type="GO" id="GO:0046872">
    <property type="term" value="F:metal ion binding"/>
    <property type="evidence" value="ECO:0007669"/>
    <property type="project" value="UniProtKB-KW"/>
</dbReference>
<dbReference type="EMBL" id="DXET01000183">
    <property type="protein sequence ID" value="HIX81959.1"/>
    <property type="molecule type" value="Genomic_DNA"/>
</dbReference>
<comment type="cofactor">
    <cofactor evidence="1">
        <name>[4Fe-4S] cluster</name>
        <dbReference type="ChEBI" id="CHEBI:49883"/>
    </cofactor>
</comment>
<dbReference type="GO" id="GO:0051539">
    <property type="term" value="F:4 iron, 4 sulfur cluster binding"/>
    <property type="evidence" value="ECO:0007669"/>
    <property type="project" value="UniProtKB-KW"/>
</dbReference>
<dbReference type="InterPro" id="IPR017900">
    <property type="entry name" value="4Fe4S_Fe_S_CS"/>
</dbReference>
<dbReference type="InterPro" id="IPR029039">
    <property type="entry name" value="Flavoprotein-like_sf"/>
</dbReference>
<dbReference type="Gene3D" id="3.30.70.20">
    <property type="match status" value="1"/>
</dbReference>
<dbReference type="InterPro" id="IPR050157">
    <property type="entry name" value="PSI_iron-sulfur_center"/>
</dbReference>
<dbReference type="Pfam" id="PF13187">
    <property type="entry name" value="Fer4_9"/>
    <property type="match status" value="1"/>
</dbReference>
<dbReference type="SUPFAM" id="SSF52218">
    <property type="entry name" value="Flavoproteins"/>
    <property type="match status" value="1"/>
</dbReference>
<keyword evidence="5" id="KW-0408">Iron</keyword>
<proteinExistence type="predicted"/>
<dbReference type="PANTHER" id="PTHR24960">
    <property type="entry name" value="PHOTOSYSTEM I IRON-SULFUR CENTER-RELATED"/>
    <property type="match status" value="1"/>
</dbReference>